<comment type="cofactor">
    <cofactor evidence="1">
        <name>a divalent metal cation</name>
        <dbReference type="ChEBI" id="CHEBI:60240"/>
    </cofactor>
</comment>
<comment type="similarity">
    <text evidence="3">Belongs to the HARBI1 family.</text>
</comment>
<evidence type="ECO:0000256" key="4">
    <source>
        <dbReference type="ARBA" id="ARBA00022722"/>
    </source>
</evidence>
<dbReference type="GO" id="GO:0004518">
    <property type="term" value="F:nuclease activity"/>
    <property type="evidence" value="ECO:0007669"/>
    <property type="project" value="UniProtKB-KW"/>
</dbReference>
<dbReference type="InterPro" id="IPR045249">
    <property type="entry name" value="HARBI1-like"/>
</dbReference>
<comment type="caution">
    <text evidence="9">The sequence shown here is derived from an EMBL/GenBank/DDBJ whole genome shotgun (WGS) entry which is preliminary data.</text>
</comment>
<dbReference type="PANTHER" id="PTHR22930:SF267">
    <property type="entry name" value="NUCLEASE HARBI1-RELATED"/>
    <property type="match status" value="1"/>
</dbReference>
<dbReference type="Pfam" id="PF13359">
    <property type="entry name" value="DDE_Tnp_4"/>
    <property type="match status" value="1"/>
</dbReference>
<organism evidence="9 10">
    <name type="scientific">Oedothorax gibbosus</name>
    <dbReference type="NCBI Taxonomy" id="931172"/>
    <lineage>
        <taxon>Eukaryota</taxon>
        <taxon>Metazoa</taxon>
        <taxon>Ecdysozoa</taxon>
        <taxon>Arthropoda</taxon>
        <taxon>Chelicerata</taxon>
        <taxon>Arachnida</taxon>
        <taxon>Araneae</taxon>
        <taxon>Araneomorphae</taxon>
        <taxon>Entelegynae</taxon>
        <taxon>Araneoidea</taxon>
        <taxon>Linyphiidae</taxon>
        <taxon>Erigoninae</taxon>
        <taxon>Oedothorax</taxon>
    </lineage>
</organism>
<protein>
    <recommendedName>
        <fullName evidence="8">DDE Tnp4 domain-containing protein</fullName>
    </recommendedName>
</protein>
<evidence type="ECO:0000256" key="5">
    <source>
        <dbReference type="ARBA" id="ARBA00022723"/>
    </source>
</evidence>
<keyword evidence="4" id="KW-0540">Nuclease</keyword>
<dbReference type="GO" id="GO:0046872">
    <property type="term" value="F:metal ion binding"/>
    <property type="evidence" value="ECO:0007669"/>
    <property type="project" value="UniProtKB-KW"/>
</dbReference>
<evidence type="ECO:0000256" key="7">
    <source>
        <dbReference type="ARBA" id="ARBA00023242"/>
    </source>
</evidence>
<evidence type="ECO:0000313" key="9">
    <source>
        <dbReference type="EMBL" id="KAG8189392.1"/>
    </source>
</evidence>
<feature type="domain" description="DDE Tnp4" evidence="8">
    <location>
        <begin position="124"/>
        <end position="273"/>
    </location>
</feature>
<comment type="subcellular location">
    <subcellularLocation>
        <location evidence="2">Nucleus</location>
    </subcellularLocation>
</comment>
<dbReference type="GO" id="GO:0016787">
    <property type="term" value="F:hydrolase activity"/>
    <property type="evidence" value="ECO:0007669"/>
    <property type="project" value="UniProtKB-KW"/>
</dbReference>
<evidence type="ECO:0000313" key="10">
    <source>
        <dbReference type="Proteomes" id="UP000827092"/>
    </source>
</evidence>
<dbReference type="AlphaFoldDB" id="A0AAV6V0A7"/>
<dbReference type="GO" id="GO:0005634">
    <property type="term" value="C:nucleus"/>
    <property type="evidence" value="ECO:0007669"/>
    <property type="project" value="UniProtKB-SubCell"/>
</dbReference>
<keyword evidence="6" id="KW-0378">Hydrolase</keyword>
<sequence>MPVFNLMTTDLILLALFEEEERRIIRSKVIRPHRADVFSLPENEFIKLFRLNKHVAAELIEKLRPALQPRTNRRNAFSVETKVFTALRFLAAEYIYFPSSPQELAQIKLDFYQYCQLPGVIGAIDCTHVAIIAPPDDDHHMERNFVNRKNLHSINVQIVSDNNLKILNINAKFPGSTHDAFIWRASNLKTLLSQITFKDCWLLGDSGYPLQVNMLTPFDAPSTSAQRRYNNAHTRGRCVIERLNGVLKSRFRCLRKHRTLSYMPRSAARIINAFTLQRHCGTELQQILLKLLIFLWLRINVEKL</sequence>
<dbReference type="Proteomes" id="UP000827092">
    <property type="component" value="Unassembled WGS sequence"/>
</dbReference>
<dbReference type="PANTHER" id="PTHR22930">
    <property type="match status" value="1"/>
</dbReference>
<dbReference type="InterPro" id="IPR027806">
    <property type="entry name" value="HARBI1_dom"/>
</dbReference>
<keyword evidence="10" id="KW-1185">Reference proteome</keyword>
<evidence type="ECO:0000256" key="6">
    <source>
        <dbReference type="ARBA" id="ARBA00022801"/>
    </source>
</evidence>
<evidence type="ECO:0000256" key="3">
    <source>
        <dbReference type="ARBA" id="ARBA00006958"/>
    </source>
</evidence>
<evidence type="ECO:0000256" key="1">
    <source>
        <dbReference type="ARBA" id="ARBA00001968"/>
    </source>
</evidence>
<proteinExistence type="inferred from homology"/>
<evidence type="ECO:0000259" key="8">
    <source>
        <dbReference type="Pfam" id="PF13359"/>
    </source>
</evidence>
<gene>
    <name evidence="9" type="ORF">JTE90_021894</name>
</gene>
<reference evidence="9 10" key="1">
    <citation type="journal article" date="2022" name="Nat. Ecol. Evol.">
        <title>A masculinizing supergene underlies an exaggerated male reproductive morph in a spider.</title>
        <authorList>
            <person name="Hendrickx F."/>
            <person name="De Corte Z."/>
            <person name="Sonet G."/>
            <person name="Van Belleghem S.M."/>
            <person name="Kostlbacher S."/>
            <person name="Vangestel C."/>
        </authorList>
    </citation>
    <scope>NUCLEOTIDE SEQUENCE [LARGE SCALE GENOMIC DNA]</scope>
    <source>
        <strain evidence="9">W744_W776</strain>
    </source>
</reference>
<keyword evidence="7" id="KW-0539">Nucleus</keyword>
<keyword evidence="5" id="KW-0479">Metal-binding</keyword>
<evidence type="ECO:0000256" key="2">
    <source>
        <dbReference type="ARBA" id="ARBA00004123"/>
    </source>
</evidence>
<accession>A0AAV6V0A7</accession>
<dbReference type="EMBL" id="JAFNEN010000217">
    <property type="protein sequence ID" value="KAG8189392.1"/>
    <property type="molecule type" value="Genomic_DNA"/>
</dbReference>
<name>A0AAV6V0A7_9ARAC</name>